<dbReference type="Gene3D" id="2.30.30.520">
    <property type="match status" value="1"/>
</dbReference>
<dbReference type="EMBL" id="NHPJ01000092">
    <property type="protein sequence ID" value="OYR56230.1"/>
    <property type="molecule type" value="Genomic_DNA"/>
</dbReference>
<dbReference type="RefSeq" id="WP_094532249.1">
    <property type="nucleotide sequence ID" value="NZ_NHPJ01000092.1"/>
</dbReference>
<dbReference type="GO" id="GO:0006450">
    <property type="term" value="P:regulation of translational fidelity"/>
    <property type="evidence" value="ECO:0007669"/>
    <property type="project" value="InterPro"/>
</dbReference>
<feature type="active site" evidence="5 6">
    <location>
        <position position="87"/>
    </location>
</feature>
<keyword evidence="13" id="KW-1185">Reference proteome</keyword>
<evidence type="ECO:0000313" key="12">
    <source>
        <dbReference type="EMBL" id="OYR56230.1"/>
    </source>
</evidence>
<feature type="active site" evidence="5">
    <location>
        <position position="240"/>
    </location>
</feature>
<reference evidence="12 13" key="1">
    <citation type="journal article" date="2014" name="Front. Microbiol.">
        <title>Population and genomic analysis of the genus Halorubrum.</title>
        <authorList>
            <person name="Fullmer M.S."/>
            <person name="Soucy S.M."/>
            <person name="Swithers K.S."/>
            <person name="Makkay A.M."/>
            <person name="Wheeler R."/>
            <person name="Ventosa A."/>
            <person name="Gogarten J.P."/>
            <person name="Papke R.T."/>
        </authorList>
    </citation>
    <scope>NUCLEOTIDE SEQUENCE [LARGE SCALE GENOMIC DNA]</scope>
    <source>
        <strain evidence="12 13">Cb34</strain>
    </source>
</reference>
<dbReference type="InterPro" id="IPR027475">
    <property type="entry name" value="Asparaginase/glutaminase_AS2"/>
</dbReference>
<dbReference type="SUPFAM" id="SSF141300">
    <property type="entry name" value="GatD N-terminal domain-like"/>
    <property type="match status" value="1"/>
</dbReference>
<feature type="domain" description="L-asparaginase N-terminal" evidence="9">
    <location>
        <begin position="79"/>
        <end position="261"/>
    </location>
</feature>
<dbReference type="Gene3D" id="3.40.50.1170">
    <property type="entry name" value="L-asparaginase, N-terminal domain"/>
    <property type="match status" value="1"/>
</dbReference>
<evidence type="ECO:0000259" key="9">
    <source>
        <dbReference type="Pfam" id="PF00710"/>
    </source>
</evidence>
<evidence type="ECO:0000256" key="8">
    <source>
        <dbReference type="RuleBase" id="RU004457"/>
    </source>
</evidence>
<evidence type="ECO:0000259" key="11">
    <source>
        <dbReference type="Pfam" id="PF18195"/>
    </source>
</evidence>
<evidence type="ECO:0000256" key="5">
    <source>
        <dbReference type="HAMAP-Rule" id="MF_00586"/>
    </source>
</evidence>
<comment type="caution">
    <text evidence="12">The sequence shown here is derived from an EMBL/GenBank/DDBJ whole genome shotgun (WGS) entry which is preliminary data.</text>
</comment>
<name>A0A256II68_9EURY</name>
<evidence type="ECO:0000256" key="2">
    <source>
        <dbReference type="ARBA" id="ARBA00022741"/>
    </source>
</evidence>
<dbReference type="InterPro" id="IPR027474">
    <property type="entry name" value="L-asparaginase_N"/>
</dbReference>
<dbReference type="CDD" id="cd08962">
    <property type="entry name" value="GatD"/>
    <property type="match status" value="1"/>
</dbReference>
<comment type="function">
    <text evidence="5 8">Allows the formation of correctly charged Gln-tRNA(Gln) through the transamidation of misacylated Glu-tRNA(Gln) in organisms which lack glutaminyl-tRNA synthetase. The reaction takes place in the presence of glutamine and ATP through an activated gamma-phospho-Glu-tRNA(Gln). The GatDE system is specific for glutamate and does not act on aspartate.</text>
</comment>
<dbReference type="PANTHER" id="PTHR11707:SF28">
    <property type="entry name" value="60 KDA LYSOPHOSPHOLIPASE"/>
    <property type="match status" value="1"/>
</dbReference>
<dbReference type="OrthoDB" id="371959at2157"/>
<proteinExistence type="inferred from homology"/>
<feature type="domain" description="Asparaginase/glutaminase C-terminal" evidence="10">
    <location>
        <begin position="307"/>
        <end position="413"/>
    </location>
</feature>
<dbReference type="Pfam" id="PF17763">
    <property type="entry name" value="Asparaginase_C"/>
    <property type="match status" value="1"/>
</dbReference>
<accession>A0A256II68</accession>
<dbReference type="EC" id="6.3.5.-" evidence="5 8"/>
<gene>
    <name evidence="5" type="primary">gatD</name>
    <name evidence="12" type="ORF">DJ70_09310</name>
</gene>
<dbReference type="InterPro" id="IPR006034">
    <property type="entry name" value="Asparaginase/glutaminase-like"/>
</dbReference>
<dbReference type="PIRSF" id="PIRSF500175">
    <property type="entry name" value="Glu_ADT_D"/>
    <property type="match status" value="1"/>
</dbReference>
<dbReference type="PRINTS" id="PR00139">
    <property type="entry name" value="ASNGLNASE"/>
</dbReference>
<dbReference type="InterPro" id="IPR036152">
    <property type="entry name" value="Asp/glu_Ase-like_sf"/>
</dbReference>
<feature type="active site" evidence="5">
    <location>
        <position position="164"/>
    </location>
</feature>
<dbReference type="SMART" id="SM00870">
    <property type="entry name" value="Asparaginase"/>
    <property type="match status" value="1"/>
</dbReference>
<organism evidence="12 13">
    <name type="scientific">Halorubrum halodurans</name>
    <dbReference type="NCBI Taxonomy" id="1383851"/>
    <lineage>
        <taxon>Archaea</taxon>
        <taxon>Methanobacteriati</taxon>
        <taxon>Methanobacteriota</taxon>
        <taxon>Stenosarchaea group</taxon>
        <taxon>Halobacteria</taxon>
        <taxon>Halobacteriales</taxon>
        <taxon>Haloferacaceae</taxon>
        <taxon>Halorubrum</taxon>
    </lineage>
</organism>
<dbReference type="GO" id="GO:0005524">
    <property type="term" value="F:ATP binding"/>
    <property type="evidence" value="ECO:0007669"/>
    <property type="project" value="UniProtKB-KW"/>
</dbReference>
<keyword evidence="4 5" id="KW-0648">Protein biosynthesis</keyword>
<keyword evidence="12" id="KW-0808">Transferase</keyword>
<evidence type="ECO:0000256" key="6">
    <source>
        <dbReference type="PROSITE-ProRule" id="PRU10099"/>
    </source>
</evidence>
<comment type="catalytic activity">
    <reaction evidence="5 8">
        <text>L-glutamyl-tRNA(Gln) + L-glutamine + ATP + H2O = L-glutaminyl-tRNA(Gln) + L-glutamate + ADP + phosphate + H(+)</text>
        <dbReference type="Rhea" id="RHEA:17521"/>
        <dbReference type="Rhea" id="RHEA-COMP:9681"/>
        <dbReference type="Rhea" id="RHEA-COMP:9684"/>
        <dbReference type="ChEBI" id="CHEBI:15377"/>
        <dbReference type="ChEBI" id="CHEBI:15378"/>
        <dbReference type="ChEBI" id="CHEBI:29985"/>
        <dbReference type="ChEBI" id="CHEBI:30616"/>
        <dbReference type="ChEBI" id="CHEBI:43474"/>
        <dbReference type="ChEBI" id="CHEBI:58359"/>
        <dbReference type="ChEBI" id="CHEBI:78520"/>
        <dbReference type="ChEBI" id="CHEBI:78521"/>
        <dbReference type="ChEBI" id="CHEBI:456216"/>
    </reaction>
</comment>
<dbReference type="Pfam" id="PF00710">
    <property type="entry name" value="Asparaginase"/>
    <property type="match status" value="1"/>
</dbReference>
<dbReference type="InterPro" id="IPR020827">
    <property type="entry name" value="Asparaginase/glutaminase_AS1"/>
</dbReference>
<keyword evidence="3 5" id="KW-0067">ATP-binding</keyword>
<dbReference type="AlphaFoldDB" id="A0A256II68"/>
<dbReference type="Pfam" id="PF18195">
    <property type="entry name" value="GatD_N"/>
    <property type="match status" value="1"/>
</dbReference>
<dbReference type="GO" id="GO:0004067">
    <property type="term" value="F:asparaginase activity"/>
    <property type="evidence" value="ECO:0007669"/>
    <property type="project" value="UniProtKB-UniRule"/>
</dbReference>
<dbReference type="InterPro" id="IPR040918">
    <property type="entry name" value="GatD_N"/>
</dbReference>
<evidence type="ECO:0000256" key="1">
    <source>
        <dbReference type="ARBA" id="ARBA00022598"/>
    </source>
</evidence>
<dbReference type="HAMAP" id="MF_00586">
    <property type="entry name" value="GatD"/>
    <property type="match status" value="1"/>
</dbReference>
<dbReference type="Proteomes" id="UP000216308">
    <property type="component" value="Unassembled WGS sequence"/>
</dbReference>
<feature type="active site" evidence="5 7">
    <location>
        <position position="163"/>
    </location>
</feature>
<dbReference type="InterPro" id="IPR040919">
    <property type="entry name" value="Asparaginase_C"/>
</dbReference>
<sequence length="431" mass="45738">MQPGDRVRVDRGDVTNEGVLLPSTTRDHLVVKLDGGYNVGIDREDADVEVLESGARDVDDAGDAGESSEITFDDDLPTVALISTGGTIASTVDYRTGAVTARFDAEDVLRAVPDLAGRANYRGRVVANILSENMEPGIWRDLAEAVREEVAAGADGVVVMHGTDTMQYSASALAFSLDVPVPVVFTGSQRSADRPSSDNVMNAVCAVEAAKADHAETLVCMHASPSDDVCALHRGTRVRKNHTSRRDAFETVGAEPLGLVDYEAATAAGADGDVAAEAIAWNREPATRDVEEGERADPAIAADLESDVELVKFTPGMDPAAWDYLEGKAGVVIEGTGLGHVHTDLIPRIESLVVDGTVVVMTSQCLEGRVCDRVYDTGRDLIDAGVIEAGDTLPGTAKVKLMWALANLDDPAAAMRRDLAGELTEESRPWR</sequence>
<evidence type="ECO:0000256" key="7">
    <source>
        <dbReference type="PROSITE-ProRule" id="PRU10100"/>
    </source>
</evidence>
<keyword evidence="1 5" id="KW-0436">Ligase</keyword>
<evidence type="ECO:0000256" key="4">
    <source>
        <dbReference type="ARBA" id="ARBA00022917"/>
    </source>
</evidence>
<dbReference type="PIRSF" id="PIRSF001220">
    <property type="entry name" value="L-ASNase_gatD"/>
    <property type="match status" value="1"/>
</dbReference>
<evidence type="ECO:0000256" key="3">
    <source>
        <dbReference type="ARBA" id="ARBA00022840"/>
    </source>
</evidence>
<dbReference type="GO" id="GO:0050567">
    <property type="term" value="F:glutaminyl-tRNA synthase (glutamine-hydrolyzing) activity"/>
    <property type="evidence" value="ECO:0007669"/>
    <property type="project" value="UniProtKB-UniRule"/>
</dbReference>
<comment type="similarity">
    <text evidence="5 8">Belongs to the asparaginase 1 family. GatD subfamily.</text>
</comment>
<dbReference type="NCBIfam" id="TIGR00519">
    <property type="entry name" value="asnASE_I"/>
    <property type="match status" value="1"/>
</dbReference>
<dbReference type="PROSITE" id="PS00144">
    <property type="entry name" value="ASN_GLN_ASE_1"/>
    <property type="match status" value="1"/>
</dbReference>
<dbReference type="InterPro" id="IPR037222">
    <property type="entry name" value="GatD_N_sf"/>
</dbReference>
<dbReference type="InterPro" id="IPR011878">
    <property type="entry name" value="GatD"/>
</dbReference>
<evidence type="ECO:0000259" key="10">
    <source>
        <dbReference type="Pfam" id="PF17763"/>
    </source>
</evidence>
<comment type="subunit">
    <text evidence="5 8">Heterodimer of GatD and GatE.</text>
</comment>
<dbReference type="PROSITE" id="PS00917">
    <property type="entry name" value="ASN_GLN_ASE_2"/>
    <property type="match status" value="1"/>
</dbReference>
<dbReference type="Gene3D" id="3.40.50.40">
    <property type="match status" value="1"/>
</dbReference>
<dbReference type="NCBIfam" id="TIGR02153">
    <property type="entry name" value="gatD_arch"/>
    <property type="match status" value="1"/>
</dbReference>
<dbReference type="GO" id="GO:0006412">
    <property type="term" value="P:translation"/>
    <property type="evidence" value="ECO:0007669"/>
    <property type="project" value="UniProtKB-UniRule"/>
</dbReference>
<evidence type="ECO:0000313" key="13">
    <source>
        <dbReference type="Proteomes" id="UP000216308"/>
    </source>
</evidence>
<dbReference type="PROSITE" id="PS51732">
    <property type="entry name" value="ASN_GLN_ASE_3"/>
    <property type="match status" value="1"/>
</dbReference>
<feature type="domain" description="GatD N-terminal" evidence="11">
    <location>
        <begin position="1"/>
        <end position="51"/>
    </location>
</feature>
<dbReference type="NCBIfam" id="NF003217">
    <property type="entry name" value="PRK04183.1"/>
    <property type="match status" value="1"/>
</dbReference>
<keyword evidence="2 5" id="KW-0547">Nucleotide-binding</keyword>
<dbReference type="InterPro" id="IPR037152">
    <property type="entry name" value="L-asparaginase_N_sf"/>
</dbReference>
<dbReference type="SUPFAM" id="SSF53774">
    <property type="entry name" value="Glutaminase/Asparaginase"/>
    <property type="match status" value="1"/>
</dbReference>
<dbReference type="PANTHER" id="PTHR11707">
    <property type="entry name" value="L-ASPARAGINASE"/>
    <property type="match status" value="1"/>
</dbReference>
<protein>
    <recommendedName>
        <fullName evidence="5 8">Glutamyl-tRNA(Gln) amidotransferase subunit D</fullName>
        <shortName evidence="5">Glu-ADT subunit D</shortName>
        <ecNumber evidence="5 8">6.3.5.-</ecNumber>
    </recommendedName>
</protein>
<dbReference type="GO" id="GO:0006520">
    <property type="term" value="P:amino acid metabolic process"/>
    <property type="evidence" value="ECO:0007669"/>
    <property type="project" value="InterPro"/>
</dbReference>
<dbReference type="SFLD" id="SFLDS00057">
    <property type="entry name" value="Glutaminase/Asparaginase"/>
    <property type="match status" value="1"/>
</dbReference>
<dbReference type="InterPro" id="IPR027473">
    <property type="entry name" value="L-asparaginase_C"/>
</dbReference>
<dbReference type="GO" id="GO:0016740">
    <property type="term" value="F:transferase activity"/>
    <property type="evidence" value="ECO:0007669"/>
    <property type="project" value="UniProtKB-KW"/>
</dbReference>
<dbReference type="InterPro" id="IPR006033">
    <property type="entry name" value="AsnA_fam"/>
</dbReference>